<dbReference type="SUPFAM" id="SSF51735">
    <property type="entry name" value="NAD(P)-binding Rossmann-fold domains"/>
    <property type="match status" value="1"/>
</dbReference>
<dbReference type="PANTHER" id="PTHR42940">
    <property type="entry name" value="ALCOHOL DEHYDROGENASE 1-RELATED"/>
    <property type="match status" value="1"/>
</dbReference>
<dbReference type="SUPFAM" id="SSF50129">
    <property type="entry name" value="GroES-like"/>
    <property type="match status" value="1"/>
</dbReference>
<evidence type="ECO:0000256" key="4">
    <source>
        <dbReference type="ARBA" id="ARBA00022833"/>
    </source>
</evidence>
<evidence type="ECO:0000256" key="7">
    <source>
        <dbReference type="RuleBase" id="RU361277"/>
    </source>
</evidence>
<evidence type="ECO:0000256" key="1">
    <source>
        <dbReference type="ARBA" id="ARBA00001947"/>
    </source>
</evidence>
<dbReference type="InterPro" id="IPR036291">
    <property type="entry name" value="NAD(P)-bd_dom_sf"/>
</dbReference>
<dbReference type="Gene3D" id="3.90.180.10">
    <property type="entry name" value="Medium-chain alcohol dehydrogenases, catalytic domain"/>
    <property type="match status" value="1"/>
</dbReference>
<feature type="domain" description="Alcohol dehydrogenase-like N-terminal" evidence="9">
    <location>
        <begin position="31"/>
        <end position="139"/>
    </location>
</feature>
<dbReference type="GO" id="GO:0004022">
    <property type="term" value="F:alcohol dehydrogenase (NAD+) activity"/>
    <property type="evidence" value="ECO:0007669"/>
    <property type="project" value="TreeGrafter"/>
</dbReference>
<keyword evidence="5" id="KW-0560">Oxidoreductase</keyword>
<dbReference type="PROSITE" id="PS00059">
    <property type="entry name" value="ADH_ZINC"/>
    <property type="match status" value="1"/>
</dbReference>
<keyword evidence="6" id="KW-0520">NAD</keyword>
<evidence type="ECO:0000259" key="9">
    <source>
        <dbReference type="Pfam" id="PF08240"/>
    </source>
</evidence>
<evidence type="ECO:0000256" key="6">
    <source>
        <dbReference type="ARBA" id="ARBA00023027"/>
    </source>
</evidence>
<dbReference type="InterPro" id="IPR011032">
    <property type="entry name" value="GroES-like_sf"/>
</dbReference>
<evidence type="ECO:0008006" key="12">
    <source>
        <dbReference type="Google" id="ProtNLM"/>
    </source>
</evidence>
<evidence type="ECO:0000256" key="2">
    <source>
        <dbReference type="ARBA" id="ARBA00008072"/>
    </source>
</evidence>
<dbReference type="AlphaFoldDB" id="A0A9W4NGV3"/>
<keyword evidence="4 7" id="KW-0862">Zinc</keyword>
<dbReference type="GO" id="GO:0008270">
    <property type="term" value="F:zinc ion binding"/>
    <property type="evidence" value="ECO:0007669"/>
    <property type="project" value="InterPro"/>
</dbReference>
<dbReference type="Pfam" id="PF08240">
    <property type="entry name" value="ADH_N"/>
    <property type="match status" value="1"/>
</dbReference>
<evidence type="ECO:0000259" key="8">
    <source>
        <dbReference type="Pfam" id="PF00107"/>
    </source>
</evidence>
<evidence type="ECO:0000313" key="11">
    <source>
        <dbReference type="Proteomes" id="UP001152646"/>
    </source>
</evidence>
<dbReference type="Proteomes" id="UP001152646">
    <property type="component" value="Unassembled WGS sequence"/>
</dbReference>
<gene>
    <name evidence="10" type="ORF">PSALAMII_LOCUS5614</name>
</gene>
<dbReference type="InterPro" id="IPR002328">
    <property type="entry name" value="ADH_Zn_CS"/>
</dbReference>
<comment type="caution">
    <text evidence="10">The sequence shown here is derived from an EMBL/GenBank/DDBJ whole genome shotgun (WGS) entry which is preliminary data.</text>
</comment>
<accession>A0A9W4NGV3</accession>
<proteinExistence type="inferred from homology"/>
<dbReference type="InterPro" id="IPR013154">
    <property type="entry name" value="ADH-like_N"/>
</dbReference>
<dbReference type="InterPro" id="IPR013149">
    <property type="entry name" value="ADH-like_C"/>
</dbReference>
<keyword evidence="3 7" id="KW-0479">Metal-binding</keyword>
<dbReference type="FunFam" id="3.40.50.720:FF:000039">
    <property type="entry name" value="Alcohol dehydrogenase AdhP"/>
    <property type="match status" value="1"/>
</dbReference>
<dbReference type="EMBL" id="CAJVPA010000184">
    <property type="protein sequence ID" value="CAG8377189.1"/>
    <property type="molecule type" value="Genomic_DNA"/>
</dbReference>
<reference evidence="10" key="1">
    <citation type="submission" date="2021-07" db="EMBL/GenBank/DDBJ databases">
        <authorList>
            <person name="Branca A.L. A."/>
        </authorList>
    </citation>
    <scope>NUCLEOTIDE SEQUENCE</scope>
</reference>
<dbReference type="PANTHER" id="PTHR42940:SF7">
    <property type="entry name" value="ALCOHOL DEHYDROGENASE-LIKE N-TERMINAL DOMAIN-CONTAINING PROTEIN"/>
    <property type="match status" value="1"/>
</dbReference>
<protein>
    <recommendedName>
        <fullName evidence="12">Enoyl reductase (ER) domain-containing protein</fullName>
    </recommendedName>
</protein>
<dbReference type="GO" id="GO:0005737">
    <property type="term" value="C:cytoplasm"/>
    <property type="evidence" value="ECO:0007669"/>
    <property type="project" value="TreeGrafter"/>
</dbReference>
<name>A0A9W4NGV3_9EURO</name>
<dbReference type="Gene3D" id="3.40.50.720">
    <property type="entry name" value="NAD(P)-binding Rossmann-like Domain"/>
    <property type="match status" value="1"/>
</dbReference>
<comment type="cofactor">
    <cofactor evidence="1 7">
        <name>Zn(2+)</name>
        <dbReference type="ChEBI" id="CHEBI:29105"/>
    </cofactor>
</comment>
<evidence type="ECO:0000313" key="10">
    <source>
        <dbReference type="EMBL" id="CAG8377189.1"/>
    </source>
</evidence>
<evidence type="ECO:0000256" key="5">
    <source>
        <dbReference type="ARBA" id="ARBA00023002"/>
    </source>
</evidence>
<dbReference type="Pfam" id="PF00107">
    <property type="entry name" value="ADH_zinc_N"/>
    <property type="match status" value="1"/>
</dbReference>
<sequence>MSLPQSYKHAVFKEAGGPLTVEQTSLVLPAAGEVLVKVEACGVCFSDHLAQSYGLRGSFPITPGHEIIGKVAAVGDRVSQWQIGDRIGGAWHGGHDGTCPACRKGHYQMCDLGIINGVTKNGGYAEYCILRAEAGVRIPTHVEAAKYAPVLCAGVTVFNSMRRMNVPPGSIVAIQGLGGLGHLAIQYANRFGWRVVALSRDSRKEKFVRDLGAHEYIDGSKEDPAEALQKLGGASLIVTTAPDPKVIPPLLKGLDILGKLLVLAVPGELVFDTKLMIPRGLSVHAWPSGHALDSEETIQFSELQGVNCMVETFPLDKAKEAYEAMTKGTVRFRAVFTME</sequence>
<evidence type="ECO:0000256" key="3">
    <source>
        <dbReference type="ARBA" id="ARBA00022723"/>
    </source>
</evidence>
<organism evidence="10 11">
    <name type="scientific">Penicillium salamii</name>
    <dbReference type="NCBI Taxonomy" id="1612424"/>
    <lineage>
        <taxon>Eukaryota</taxon>
        <taxon>Fungi</taxon>
        <taxon>Dikarya</taxon>
        <taxon>Ascomycota</taxon>
        <taxon>Pezizomycotina</taxon>
        <taxon>Eurotiomycetes</taxon>
        <taxon>Eurotiomycetidae</taxon>
        <taxon>Eurotiales</taxon>
        <taxon>Aspergillaceae</taxon>
        <taxon>Penicillium</taxon>
    </lineage>
</organism>
<feature type="domain" description="Alcohol dehydrogenase-like C-terminal" evidence="8">
    <location>
        <begin position="179"/>
        <end position="290"/>
    </location>
</feature>
<comment type="similarity">
    <text evidence="2 7">Belongs to the zinc-containing alcohol dehydrogenase family.</text>
</comment>
<dbReference type="OrthoDB" id="1560166at2759"/>
<dbReference type="CDD" id="cd08296">
    <property type="entry name" value="CAD_like"/>
    <property type="match status" value="1"/>
</dbReference>